<feature type="region of interest" description="Disordered" evidence="4">
    <location>
        <begin position="326"/>
        <end position="359"/>
    </location>
</feature>
<dbReference type="PANTHER" id="PTHR36960">
    <property type="entry name" value="SI:DKEY-32E6.3"/>
    <property type="match status" value="1"/>
</dbReference>
<organism evidence="5 6">
    <name type="scientific">Perkinsus olseni</name>
    <name type="common">Perkinsus atlanticus</name>
    <dbReference type="NCBI Taxonomy" id="32597"/>
    <lineage>
        <taxon>Eukaryota</taxon>
        <taxon>Sar</taxon>
        <taxon>Alveolata</taxon>
        <taxon>Perkinsozoa</taxon>
        <taxon>Perkinsea</taxon>
        <taxon>Perkinsida</taxon>
        <taxon>Perkinsidae</taxon>
        <taxon>Perkinsus</taxon>
    </lineage>
</organism>
<dbReference type="CDD" id="cd22965">
    <property type="entry name" value="DD_DPY30_SDC1"/>
    <property type="match status" value="1"/>
</dbReference>
<feature type="compositionally biased region" description="Basic and acidic residues" evidence="4">
    <location>
        <begin position="137"/>
        <end position="148"/>
    </location>
</feature>
<dbReference type="AlphaFoldDB" id="A0A7J6R059"/>
<comment type="similarity">
    <text evidence="2">Belongs to the dpy-30 family.</text>
</comment>
<feature type="region of interest" description="Disordered" evidence="4">
    <location>
        <begin position="826"/>
        <end position="848"/>
    </location>
</feature>
<sequence length="1060" mass="114903">MPVLVPAIEAMLKEVKANGHLTYWIKKRVMRAAAAGAAAAAVEVEVHFRMRNVVPGSAAATRRTSSSSKSNSGALRPPDSDCHSIASTSLMSSVEGSCADDAISQAAAVSEGQNDEGETELNFDPLVWIANYLKEHNSHHQQHDHQPCDDNEPPATSSMPALLPDVVDDDTVASVDVIEGATGHVNKEPDKRSSGSLGVHTNECPVKHKWVDDGSSRSSAHTSSHQQGAAGGHEPAGPREGSSRRGQSGGQCPVCAALLEPHATRARENNLKLLTTALDVPPDARTITLRYGCRYGHKFTQSQNVSAPYDKPLSCPDCRLAKAPPPLRSAGIFRSKSGSRSGGTSSSSSRGPVDPLSGLTPRERQAAALKAARMEYQASLHKGVSLQHQTVETTAKVNQLVTRLKSQVPSTREQVVLGIVECPDELGLWPLLRSLLDLQPQPGQTEVDKDRLYRRAALLCHPDKCDHDRAKEAFAKLSAEYAATNNAANNNNNNPAAAKEILEDDEASAGRRIIIHVDVPSVMHRPSTCRDYTELMVNKWLASMAWGTVDSTTGQWILAASSTSINPPTMVNPSDDAQAEAAEAGGGVGRPQSVDGSSGDTNIIDTVLTTYLDYLNTKYEQGVAEAEDGEDGEEGGESKREDIVNELLLEFTSKKTSPGAKLRGEFEQIIKCLSLPPSVRKGFGLPNKVNVRQSDADSDNRGHTGVKGIFRHGLYSLLPSFINMIIDFADARRDFAIVLRGAITSDDDDPSILVTEDVASVVEELQLLCEGKHPAYCGKYKTKKIAIDGSVDGMMDIRPQPTHTGVIITTTQDDDNQLTILTFPQRNKHQSVEAAEEPSSPANEEERMDASHIDDVPTEYRGFAEAYSGLVHELIPEGRIVSIIERPTDDGTTQPLREILINPADTNIQHVYIASGQANAARVVDALSNTSTTVGEKGIHLRVDSYLATTHMDYFKLLVEEAIDKHTMQLRTEKEEQLKAPASSALEAHHESMRSLTPRSYLREAVLPVLAPAINEAARDRPDDPITSVAMYMLKHRQRYNKVIEVNNMSHSITEPSAAP</sequence>
<feature type="compositionally biased region" description="Low complexity" evidence="4">
    <location>
        <begin position="334"/>
        <end position="351"/>
    </location>
</feature>
<dbReference type="Gene3D" id="1.20.890.10">
    <property type="entry name" value="cAMP-dependent protein kinase regulatory subunit, dimerization-anchoring domain"/>
    <property type="match status" value="1"/>
</dbReference>
<dbReference type="Pfam" id="PF05186">
    <property type="entry name" value="Dpy-30"/>
    <property type="match status" value="1"/>
</dbReference>
<dbReference type="InterPro" id="IPR036869">
    <property type="entry name" value="J_dom_sf"/>
</dbReference>
<dbReference type="InterPro" id="IPR007858">
    <property type="entry name" value="Dpy-30_motif"/>
</dbReference>
<feature type="compositionally biased region" description="Low complexity" evidence="4">
    <location>
        <begin position="56"/>
        <end position="74"/>
    </location>
</feature>
<reference evidence="5 6" key="1">
    <citation type="submission" date="2020-04" db="EMBL/GenBank/DDBJ databases">
        <title>Perkinsus olseni comparative genomics.</title>
        <authorList>
            <person name="Bogema D.R."/>
        </authorList>
    </citation>
    <scope>NUCLEOTIDE SEQUENCE [LARGE SCALE GENOMIC DNA]</scope>
    <source>
        <strain evidence="5">ATCC PRA-205</strain>
    </source>
</reference>
<dbReference type="EMBL" id="JABANM010025803">
    <property type="protein sequence ID" value="KAF4714003.1"/>
    <property type="molecule type" value="Genomic_DNA"/>
</dbReference>
<accession>A0A7J6R059</accession>
<evidence type="ECO:0008006" key="7">
    <source>
        <dbReference type="Google" id="ProtNLM"/>
    </source>
</evidence>
<dbReference type="PANTHER" id="PTHR36960:SF1">
    <property type="entry name" value="SI:DKEY-32E6.3"/>
    <property type="match status" value="1"/>
</dbReference>
<dbReference type="CDD" id="cd06257">
    <property type="entry name" value="DnaJ"/>
    <property type="match status" value="1"/>
</dbReference>
<evidence type="ECO:0000256" key="3">
    <source>
        <dbReference type="ARBA" id="ARBA00023242"/>
    </source>
</evidence>
<dbReference type="SUPFAM" id="SSF46565">
    <property type="entry name" value="Chaperone J-domain"/>
    <property type="match status" value="1"/>
</dbReference>
<dbReference type="Proteomes" id="UP000574390">
    <property type="component" value="Unassembled WGS sequence"/>
</dbReference>
<feature type="region of interest" description="Disordered" evidence="4">
    <location>
        <begin position="180"/>
        <end position="251"/>
    </location>
</feature>
<keyword evidence="3" id="KW-0539">Nucleus</keyword>
<evidence type="ECO:0000256" key="1">
    <source>
        <dbReference type="ARBA" id="ARBA00004123"/>
    </source>
</evidence>
<feature type="region of interest" description="Disordered" evidence="4">
    <location>
        <begin position="137"/>
        <end position="162"/>
    </location>
</feature>
<evidence type="ECO:0000313" key="5">
    <source>
        <dbReference type="EMBL" id="KAF4714003.1"/>
    </source>
</evidence>
<feature type="region of interest" description="Disordered" evidence="4">
    <location>
        <begin position="572"/>
        <end position="600"/>
    </location>
</feature>
<comment type="caution">
    <text evidence="5">The sequence shown here is derived from an EMBL/GenBank/DDBJ whole genome shotgun (WGS) entry which is preliminary data.</text>
</comment>
<feature type="region of interest" description="Disordered" evidence="4">
    <location>
        <begin position="56"/>
        <end position="84"/>
    </location>
</feature>
<dbReference type="InterPro" id="IPR001623">
    <property type="entry name" value="DnaJ_domain"/>
</dbReference>
<comment type="subcellular location">
    <subcellularLocation>
        <location evidence="1">Nucleus</location>
    </subcellularLocation>
</comment>
<dbReference type="GO" id="GO:0005634">
    <property type="term" value="C:nucleus"/>
    <property type="evidence" value="ECO:0007669"/>
    <property type="project" value="UniProtKB-SubCell"/>
</dbReference>
<dbReference type="InterPro" id="IPR049629">
    <property type="entry name" value="DPY30_SDC1_DD"/>
</dbReference>
<evidence type="ECO:0000313" key="6">
    <source>
        <dbReference type="Proteomes" id="UP000574390"/>
    </source>
</evidence>
<proteinExistence type="inferred from homology"/>
<evidence type="ECO:0000256" key="2">
    <source>
        <dbReference type="ARBA" id="ARBA00010849"/>
    </source>
</evidence>
<gene>
    <name evidence="5" type="ORF">FOZ62_010348</name>
</gene>
<name>A0A7J6R059_PEROL</name>
<protein>
    <recommendedName>
        <fullName evidence="7">J domain-containing protein</fullName>
    </recommendedName>
</protein>
<evidence type="ECO:0000256" key="4">
    <source>
        <dbReference type="SAM" id="MobiDB-lite"/>
    </source>
</evidence>
<feature type="compositionally biased region" description="Basic and acidic residues" evidence="4">
    <location>
        <begin position="205"/>
        <end position="215"/>
    </location>
</feature>
<dbReference type="Gene3D" id="1.10.287.110">
    <property type="entry name" value="DnaJ domain"/>
    <property type="match status" value="1"/>
</dbReference>